<dbReference type="PROSITE" id="PS50903">
    <property type="entry name" value="RUBREDOXIN_LIKE"/>
    <property type="match status" value="1"/>
</dbReference>
<proteinExistence type="inferred from homology"/>
<evidence type="ECO:0000256" key="2">
    <source>
        <dbReference type="ARBA" id="ARBA00005337"/>
    </source>
</evidence>
<dbReference type="PANTHER" id="PTHR47627">
    <property type="entry name" value="RUBREDOXIN"/>
    <property type="match status" value="1"/>
</dbReference>
<feature type="domain" description="Rubredoxin-like" evidence="9">
    <location>
        <begin position="6"/>
        <end position="57"/>
    </location>
</feature>
<dbReference type="InterPro" id="IPR024934">
    <property type="entry name" value="Rubredoxin-like_dom"/>
</dbReference>
<keyword evidence="5 7" id="KW-0249">Electron transport</keyword>
<evidence type="ECO:0000256" key="1">
    <source>
        <dbReference type="ARBA" id="ARBA00002792"/>
    </source>
</evidence>
<evidence type="ECO:0000313" key="10">
    <source>
        <dbReference type="EMBL" id="VTP01203.1"/>
    </source>
</evidence>
<keyword evidence="6 7" id="KW-0408">Iron</keyword>
<feature type="binding site" evidence="8">
    <location>
        <position position="47"/>
    </location>
    <ligand>
        <name>Fe cation</name>
        <dbReference type="ChEBI" id="CHEBI:24875"/>
    </ligand>
</feature>
<dbReference type="AlphaFoldDB" id="A0A653EV40"/>
<sequence>MSVGTVQLWICVRCGMIYDPAEGDPDGGIPPGTAFADIPEGWVCPVCGASKSDFVPYED</sequence>
<accession>A0A653EV40</accession>
<evidence type="ECO:0000256" key="6">
    <source>
        <dbReference type="ARBA" id="ARBA00023004"/>
    </source>
</evidence>
<evidence type="ECO:0000256" key="7">
    <source>
        <dbReference type="PIRNR" id="PIRNR000071"/>
    </source>
</evidence>
<feature type="binding site" evidence="8">
    <location>
        <position position="11"/>
    </location>
    <ligand>
        <name>Fe cation</name>
        <dbReference type="ChEBI" id="CHEBI:24875"/>
    </ligand>
</feature>
<dbReference type="InterPro" id="IPR024922">
    <property type="entry name" value="Rubredoxin"/>
</dbReference>
<dbReference type="Gene3D" id="2.20.28.10">
    <property type="match status" value="1"/>
</dbReference>
<evidence type="ECO:0000256" key="5">
    <source>
        <dbReference type="ARBA" id="ARBA00022982"/>
    </source>
</evidence>
<dbReference type="NCBIfam" id="NF045768">
    <property type="entry name" value="RubredRD"/>
    <property type="match status" value="1"/>
</dbReference>
<evidence type="ECO:0000259" key="9">
    <source>
        <dbReference type="PROSITE" id="PS50903"/>
    </source>
</evidence>
<dbReference type="PANTHER" id="PTHR47627:SF1">
    <property type="entry name" value="RUBREDOXIN-1-RELATED"/>
    <property type="match status" value="1"/>
</dbReference>
<dbReference type="InterPro" id="IPR018527">
    <property type="entry name" value="Rubredoxin_Fe_BS"/>
</dbReference>
<dbReference type="GeneID" id="93496201"/>
<organism evidence="10">
    <name type="scientific">Mycobacterium riyadhense</name>
    <dbReference type="NCBI Taxonomy" id="486698"/>
    <lineage>
        <taxon>Bacteria</taxon>
        <taxon>Bacillati</taxon>
        <taxon>Actinomycetota</taxon>
        <taxon>Actinomycetes</taxon>
        <taxon>Mycobacteriales</taxon>
        <taxon>Mycobacteriaceae</taxon>
        <taxon>Mycobacterium</taxon>
    </lineage>
</organism>
<dbReference type="PRINTS" id="PR00163">
    <property type="entry name" value="RUBREDOXIN"/>
</dbReference>
<feature type="binding site" evidence="8">
    <location>
        <position position="44"/>
    </location>
    <ligand>
        <name>Fe cation</name>
        <dbReference type="ChEBI" id="CHEBI:24875"/>
    </ligand>
</feature>
<dbReference type="RefSeq" id="WP_085251244.1">
    <property type="nucleotide sequence ID" value="NZ_CAJMWI010000001.1"/>
</dbReference>
<comment type="similarity">
    <text evidence="2 7">Belongs to the rubredoxin family.</text>
</comment>
<dbReference type="GO" id="GO:0009055">
    <property type="term" value="F:electron transfer activity"/>
    <property type="evidence" value="ECO:0007669"/>
    <property type="project" value="InterPro"/>
</dbReference>
<dbReference type="GO" id="GO:0005506">
    <property type="term" value="F:iron ion binding"/>
    <property type="evidence" value="ECO:0007669"/>
    <property type="project" value="InterPro"/>
</dbReference>
<dbReference type="SUPFAM" id="SSF57802">
    <property type="entry name" value="Rubredoxin-like"/>
    <property type="match status" value="1"/>
</dbReference>
<gene>
    <name evidence="10" type="primary">rub3</name>
    <name evidence="10" type="ORF">BIN_B_03936</name>
</gene>
<reference evidence="10" key="1">
    <citation type="submission" date="2019-05" db="EMBL/GenBank/DDBJ databases">
        <authorList>
            <person name="Naeem R."/>
            <person name="Antony C."/>
            <person name="Guan Q."/>
        </authorList>
    </citation>
    <scope>NUCLEOTIDE SEQUENCE</scope>
    <source>
        <strain evidence="10">2</strain>
    </source>
</reference>
<keyword evidence="3 7" id="KW-0813">Transport</keyword>
<dbReference type="InterPro" id="IPR050526">
    <property type="entry name" value="Rubredoxin_ET"/>
</dbReference>
<dbReference type="PIRSF" id="PIRSF000071">
    <property type="entry name" value="Rubredoxin"/>
    <property type="match status" value="1"/>
</dbReference>
<evidence type="ECO:0000256" key="8">
    <source>
        <dbReference type="PIRSR" id="PIRSR000071-1"/>
    </source>
</evidence>
<keyword evidence="4 7" id="KW-0479">Metal-binding</keyword>
<dbReference type="EMBL" id="LR589113">
    <property type="protein sequence ID" value="VTP01203.1"/>
    <property type="molecule type" value="Genomic_DNA"/>
</dbReference>
<name>A0A653EV40_9MYCO</name>
<evidence type="ECO:0000256" key="4">
    <source>
        <dbReference type="ARBA" id="ARBA00022723"/>
    </source>
</evidence>
<dbReference type="Pfam" id="PF00301">
    <property type="entry name" value="Rubredoxin"/>
    <property type="match status" value="1"/>
</dbReference>
<feature type="binding site" evidence="8">
    <location>
        <position position="14"/>
    </location>
    <ligand>
        <name>Fe cation</name>
        <dbReference type="ChEBI" id="CHEBI:24875"/>
    </ligand>
</feature>
<comment type="function">
    <text evidence="1">Involved in the hydrocarbon hydroxylating system, which transfers electrons from NADH to rubredoxin reductase and then through rubredoxin to alkane 1 monooxygenase.</text>
</comment>
<dbReference type="FunFam" id="2.20.28.10:FF:000001">
    <property type="entry name" value="Rubredoxin"/>
    <property type="match status" value="1"/>
</dbReference>
<dbReference type="OrthoDB" id="9800607at2"/>
<dbReference type="PROSITE" id="PS00202">
    <property type="entry name" value="RUBREDOXIN"/>
    <property type="match status" value="1"/>
</dbReference>
<protein>
    <recommendedName>
        <fullName evidence="7">Rubredoxin</fullName>
    </recommendedName>
</protein>
<dbReference type="GO" id="GO:0043448">
    <property type="term" value="P:alkane catabolic process"/>
    <property type="evidence" value="ECO:0007669"/>
    <property type="project" value="TreeGrafter"/>
</dbReference>
<dbReference type="CDD" id="cd00730">
    <property type="entry name" value="rubredoxin"/>
    <property type="match status" value="1"/>
</dbReference>
<comment type="cofactor">
    <cofactor evidence="7 8">
        <name>Fe(3+)</name>
        <dbReference type="ChEBI" id="CHEBI:29034"/>
    </cofactor>
    <text evidence="7 8">Binds 1 Fe(3+) ion per subunit.</text>
</comment>
<dbReference type="InterPro" id="IPR024935">
    <property type="entry name" value="Rubredoxin_dom"/>
</dbReference>
<evidence type="ECO:0000256" key="3">
    <source>
        <dbReference type="ARBA" id="ARBA00022448"/>
    </source>
</evidence>